<dbReference type="Proteomes" id="UP000278807">
    <property type="component" value="Unassembled WGS sequence"/>
</dbReference>
<dbReference type="AlphaFoldDB" id="A0A0R3TF04"/>
<protein>
    <submittedName>
        <fullName evidence="3">AAA_5 domain-containing protein</fullName>
    </submittedName>
</protein>
<dbReference type="OrthoDB" id="6285669at2759"/>
<evidence type="ECO:0000313" key="2">
    <source>
        <dbReference type="Proteomes" id="UP000278807"/>
    </source>
</evidence>
<sequence length="174" mass="19253">SLDDNVPDDLSIDKLAGQNSFYSIQAPDLSLNSWLQCLPESTFIQPFEPCRLNLAIHRLRKPSQESGLWADQILREPSVKPLIFPYTHLPPQTTASQILSQSLMRSNIRPNLAQSLLQGPGRSKTFLGMAASSLVSRNGVIFRALSSLVILAGKRVIYSLDTEGCMLGNFNRNV</sequence>
<name>A0A0R3TF04_RODNA</name>
<dbReference type="STRING" id="102285.A0A0R3TF04"/>
<gene>
    <name evidence="1" type="ORF">HNAJ_LOCUS5640</name>
</gene>
<dbReference type="EMBL" id="UZAE01005112">
    <property type="protein sequence ID" value="VDO01500.1"/>
    <property type="molecule type" value="Genomic_DNA"/>
</dbReference>
<keyword evidence="2" id="KW-1185">Reference proteome</keyword>
<reference evidence="3" key="1">
    <citation type="submission" date="2017-02" db="UniProtKB">
        <authorList>
            <consortium name="WormBaseParasite"/>
        </authorList>
    </citation>
    <scope>IDENTIFICATION</scope>
</reference>
<accession>A0A0R3TF04</accession>
<evidence type="ECO:0000313" key="1">
    <source>
        <dbReference type="EMBL" id="VDO01500.1"/>
    </source>
</evidence>
<organism evidence="3">
    <name type="scientific">Rodentolepis nana</name>
    <name type="common">Dwarf tapeworm</name>
    <name type="synonym">Hymenolepis nana</name>
    <dbReference type="NCBI Taxonomy" id="102285"/>
    <lineage>
        <taxon>Eukaryota</taxon>
        <taxon>Metazoa</taxon>
        <taxon>Spiralia</taxon>
        <taxon>Lophotrochozoa</taxon>
        <taxon>Platyhelminthes</taxon>
        <taxon>Cestoda</taxon>
        <taxon>Eucestoda</taxon>
        <taxon>Cyclophyllidea</taxon>
        <taxon>Hymenolepididae</taxon>
        <taxon>Rodentolepis</taxon>
    </lineage>
</organism>
<proteinExistence type="predicted"/>
<reference evidence="1 2" key="2">
    <citation type="submission" date="2018-11" db="EMBL/GenBank/DDBJ databases">
        <authorList>
            <consortium name="Pathogen Informatics"/>
        </authorList>
    </citation>
    <scope>NUCLEOTIDE SEQUENCE [LARGE SCALE GENOMIC DNA]</scope>
</reference>
<evidence type="ECO:0000313" key="3">
    <source>
        <dbReference type="WBParaSite" id="HNAJ_0000564301-mRNA-1"/>
    </source>
</evidence>
<dbReference type="WBParaSite" id="HNAJ_0000564301-mRNA-1">
    <property type="protein sequence ID" value="HNAJ_0000564301-mRNA-1"/>
    <property type="gene ID" value="HNAJ_0000564301"/>
</dbReference>